<sequence length="167" mass="19786">MKPEEVKKMEQEDDEEFVGLNVDTNLLDVVQVLFKTEPEVEVFYDGFLERMQSDKKIRKHTDNRKRMNEAFLDELLKYYDLDTINKALNGMRDENNFATVEEEKDIDKLLRKTFSSKMEFRMFITYVSQYMMEEHDTPVEAAAKSMKRLGKSDNDVLKITSVIDKIF</sequence>
<reference evidence="1 2" key="1">
    <citation type="submission" date="2017-05" db="EMBL/GenBank/DDBJ databases">
        <title>Host range expansion of the Methanosphaera genus to humans and monogastric animals involves recent and extensive reduction in genome content.</title>
        <authorList>
            <person name="Hoedt E.C."/>
            <person name="Volmer J.G."/>
            <person name="Parks D.H."/>
            <person name="Rosewarne C.P."/>
            <person name="Denman S.E."/>
            <person name="Mcsweeney C.S."/>
            <person name="O Cuiv P."/>
            <person name="Hugenholtz P."/>
            <person name="Tyson G.W."/>
            <person name="Morrison M."/>
        </authorList>
    </citation>
    <scope>NUCLEOTIDE SEQUENCE [LARGE SCALE GENOMIC DNA]</scope>
    <source>
        <strain evidence="1 2">PA5</strain>
    </source>
</reference>
<protein>
    <submittedName>
        <fullName evidence="1">Uncharacterized protein</fullName>
    </submittedName>
</protein>
<organism evidence="1 2">
    <name type="scientific">Methanosphaera stadtmanae</name>
    <dbReference type="NCBI Taxonomy" id="2317"/>
    <lineage>
        <taxon>Archaea</taxon>
        <taxon>Methanobacteriati</taxon>
        <taxon>Methanobacteriota</taxon>
        <taxon>Methanomada group</taxon>
        <taxon>Methanobacteria</taxon>
        <taxon>Methanobacteriales</taxon>
        <taxon>Methanobacteriaceae</taxon>
        <taxon>Methanosphaera</taxon>
    </lineage>
</organism>
<name>A0A328Q8M9_9EURY</name>
<dbReference type="EMBL" id="NGJK01000046">
    <property type="protein sequence ID" value="RAP03070.1"/>
    <property type="molecule type" value="Genomic_DNA"/>
</dbReference>
<evidence type="ECO:0000313" key="1">
    <source>
        <dbReference type="EMBL" id="RAP03070.1"/>
    </source>
</evidence>
<dbReference type="AlphaFoldDB" id="A0A328Q8M9"/>
<evidence type="ECO:0000313" key="2">
    <source>
        <dbReference type="Proteomes" id="UP000248557"/>
    </source>
</evidence>
<comment type="caution">
    <text evidence="1">The sequence shown here is derived from an EMBL/GenBank/DDBJ whole genome shotgun (WGS) entry which is preliminary data.</text>
</comment>
<proteinExistence type="predicted"/>
<dbReference type="Proteomes" id="UP000248557">
    <property type="component" value="Unassembled WGS sequence"/>
</dbReference>
<accession>A0A328Q8M9</accession>
<gene>
    <name evidence="1" type="ORF">CA615_04105</name>
</gene>
<dbReference type="RefSeq" id="WP_112149530.1">
    <property type="nucleotide sequence ID" value="NZ_NGJK01000046.1"/>
</dbReference>